<dbReference type="RefSeq" id="WP_380747294.1">
    <property type="nucleotide sequence ID" value="NZ_JBHULT010000003.1"/>
</dbReference>
<dbReference type="InterPro" id="IPR042097">
    <property type="entry name" value="Aminopeptidase_N-like_N_sf"/>
</dbReference>
<evidence type="ECO:0000256" key="5">
    <source>
        <dbReference type="ARBA" id="ARBA00015611"/>
    </source>
</evidence>
<comment type="cofactor">
    <cofactor evidence="2">
        <name>Zn(2+)</name>
        <dbReference type="ChEBI" id="CHEBI:29105"/>
    </cofactor>
</comment>
<dbReference type="SUPFAM" id="SSF48371">
    <property type="entry name" value="ARM repeat"/>
    <property type="match status" value="1"/>
</dbReference>
<proteinExistence type="inferred from homology"/>
<evidence type="ECO:0000313" key="14">
    <source>
        <dbReference type="EMBL" id="MFD2516311.1"/>
    </source>
</evidence>
<keyword evidence="8" id="KW-0479">Metal-binding</keyword>
<dbReference type="Pfam" id="PF17900">
    <property type="entry name" value="Peptidase_M1_N"/>
    <property type="match status" value="1"/>
</dbReference>
<dbReference type="InterPro" id="IPR016024">
    <property type="entry name" value="ARM-type_fold"/>
</dbReference>
<evidence type="ECO:0000256" key="11">
    <source>
        <dbReference type="ARBA" id="ARBA00023049"/>
    </source>
</evidence>
<dbReference type="Gene3D" id="2.60.40.1730">
    <property type="entry name" value="tricorn interacting facor f3 domain"/>
    <property type="match status" value="1"/>
</dbReference>
<evidence type="ECO:0000259" key="13">
    <source>
        <dbReference type="Pfam" id="PF17900"/>
    </source>
</evidence>
<dbReference type="PANTHER" id="PTHR11533">
    <property type="entry name" value="PROTEASE M1 ZINC METALLOPROTEASE"/>
    <property type="match status" value="1"/>
</dbReference>
<dbReference type="InterPro" id="IPR050344">
    <property type="entry name" value="Peptidase_M1_aminopeptidases"/>
</dbReference>
<sequence>MKPGFLILLFLTALKITAQEKNSVDFKHLQAEVTIIPSEAAVKGKLVYTFDVLQPTDTVSIDARKMDFEKVLLNGEKIRFFNDEKQLHLLSSFEESEANSLSFTYTAFPKQTMYFINTRPEGEPAEYQVWTQGQGKYTSHWLPSFDHTSEKVEFDLTIFYENEKQVVANGLLQKSEAVNDTLTRWAYDMEQPMSSYLVAVAAGDFERVEEISENGIFMHHYFPRGMEDLVEPTYRYSKEIMFFLEKETGVKYPWQNYKQIPVRDFLYAGMENTGATIFSDIFLVDSTGFNDRNYVNVNAHEMAHQWFGNMVTATSGEHHWLQEGFATYYALLAEKEVFGEDYFYWNLYQSAEALKQMSDSGKGESLLNPNASSLTFYQKGAWALHILRELIGKEAFNKAMKNYLEKYSFGMVTTQDFMAEVEQVTAKDLSAFRDDWLLQSAFQGTAALESLKRSAFIRSYLEVAAQKPLPIESKREKLAEAFSFPVKDRVGEEAAYQLALEDPLEVIDLYKKAFDSNNLSVRQAIAFSLQRIPQQLKSRYESLLKDDSYVTREAALFNLWMNFPQDRLRYLQETDGQQGYLDGNLRTLWLALSLATPEIPQNLKKEYLEELSGYTAPHQRFQLRQNAFDYLFQLNAFSSRNIYDLLDASRHHNFRFRDFARKMLKQVLKMENLLPEDKALLEQHLGINSQVQN</sequence>
<keyword evidence="15" id="KW-1185">Reference proteome</keyword>
<evidence type="ECO:0000256" key="6">
    <source>
        <dbReference type="ARBA" id="ARBA00022438"/>
    </source>
</evidence>
<dbReference type="Proteomes" id="UP001597468">
    <property type="component" value="Unassembled WGS sequence"/>
</dbReference>
<dbReference type="Gene3D" id="1.10.390.10">
    <property type="entry name" value="Neutral Protease Domain 2"/>
    <property type="match status" value="1"/>
</dbReference>
<dbReference type="GO" id="GO:0004177">
    <property type="term" value="F:aminopeptidase activity"/>
    <property type="evidence" value="ECO:0007669"/>
    <property type="project" value="UniProtKB-KW"/>
</dbReference>
<dbReference type="Pfam" id="PF01433">
    <property type="entry name" value="Peptidase_M1"/>
    <property type="match status" value="1"/>
</dbReference>
<comment type="caution">
    <text evidence="14">The sequence shown here is derived from an EMBL/GenBank/DDBJ whole genome shotgun (WGS) entry which is preliminary data.</text>
</comment>
<evidence type="ECO:0000256" key="7">
    <source>
        <dbReference type="ARBA" id="ARBA00022670"/>
    </source>
</evidence>
<keyword evidence="10" id="KW-0862">Zinc</keyword>
<feature type="domain" description="Aminopeptidase N-like N-terminal" evidence="13">
    <location>
        <begin position="30"/>
        <end position="197"/>
    </location>
</feature>
<reference evidence="15" key="1">
    <citation type="journal article" date="2019" name="Int. J. Syst. Evol. Microbiol.">
        <title>The Global Catalogue of Microorganisms (GCM) 10K type strain sequencing project: providing services to taxonomists for standard genome sequencing and annotation.</title>
        <authorList>
            <consortium name="The Broad Institute Genomics Platform"/>
            <consortium name="The Broad Institute Genome Sequencing Center for Infectious Disease"/>
            <person name="Wu L."/>
            <person name="Ma J."/>
        </authorList>
    </citation>
    <scope>NUCLEOTIDE SEQUENCE [LARGE SCALE GENOMIC DNA]</scope>
    <source>
        <strain evidence="15">KCTC 42585</strain>
    </source>
</reference>
<evidence type="ECO:0000259" key="12">
    <source>
        <dbReference type="Pfam" id="PF01433"/>
    </source>
</evidence>
<protein>
    <recommendedName>
        <fullName evidence="5">Aminopeptidase N</fullName>
        <ecNumber evidence="4">3.4.11.2</ecNumber>
    </recommendedName>
</protein>
<dbReference type="SUPFAM" id="SSF55486">
    <property type="entry name" value="Metalloproteases ('zincins'), catalytic domain"/>
    <property type="match status" value="1"/>
</dbReference>
<evidence type="ECO:0000256" key="8">
    <source>
        <dbReference type="ARBA" id="ARBA00022723"/>
    </source>
</evidence>
<dbReference type="SUPFAM" id="SSF63737">
    <property type="entry name" value="Leukotriene A4 hydrolase N-terminal domain"/>
    <property type="match status" value="1"/>
</dbReference>
<dbReference type="InterPro" id="IPR001930">
    <property type="entry name" value="Peptidase_M1"/>
</dbReference>
<dbReference type="EMBL" id="JBHULT010000003">
    <property type="protein sequence ID" value="MFD2516311.1"/>
    <property type="molecule type" value="Genomic_DNA"/>
</dbReference>
<organism evidence="14 15">
    <name type="scientific">Salinimicrobium flavum</name>
    <dbReference type="NCBI Taxonomy" id="1737065"/>
    <lineage>
        <taxon>Bacteria</taxon>
        <taxon>Pseudomonadati</taxon>
        <taxon>Bacteroidota</taxon>
        <taxon>Flavobacteriia</taxon>
        <taxon>Flavobacteriales</taxon>
        <taxon>Flavobacteriaceae</taxon>
        <taxon>Salinimicrobium</taxon>
    </lineage>
</organism>
<evidence type="ECO:0000256" key="4">
    <source>
        <dbReference type="ARBA" id="ARBA00012564"/>
    </source>
</evidence>
<evidence type="ECO:0000256" key="2">
    <source>
        <dbReference type="ARBA" id="ARBA00001947"/>
    </source>
</evidence>
<keyword evidence="11" id="KW-0482">Metalloprotease</keyword>
<accession>A0ABW5IRL7</accession>
<dbReference type="PANTHER" id="PTHR11533:SF174">
    <property type="entry name" value="PUROMYCIN-SENSITIVE AMINOPEPTIDASE-RELATED"/>
    <property type="match status" value="1"/>
</dbReference>
<evidence type="ECO:0000313" key="15">
    <source>
        <dbReference type="Proteomes" id="UP001597468"/>
    </source>
</evidence>
<evidence type="ECO:0000256" key="10">
    <source>
        <dbReference type="ARBA" id="ARBA00022833"/>
    </source>
</evidence>
<evidence type="ECO:0000256" key="1">
    <source>
        <dbReference type="ARBA" id="ARBA00000098"/>
    </source>
</evidence>
<gene>
    <name evidence="14" type="ORF">ACFSTG_00220</name>
</gene>
<dbReference type="InterPro" id="IPR027268">
    <property type="entry name" value="Peptidase_M4/M1_CTD_sf"/>
</dbReference>
<dbReference type="PRINTS" id="PR00756">
    <property type="entry name" value="ALADIPTASE"/>
</dbReference>
<dbReference type="EC" id="3.4.11.2" evidence="4"/>
<keyword evidence="9 14" id="KW-0378">Hydrolase</keyword>
<comment type="similarity">
    <text evidence="3">Belongs to the peptidase M1 family.</text>
</comment>
<dbReference type="InterPro" id="IPR014782">
    <property type="entry name" value="Peptidase_M1_dom"/>
</dbReference>
<comment type="catalytic activity">
    <reaction evidence="1">
        <text>Release of an N-terminal amino acid, Xaa-|-Yaa- from a peptide, amide or arylamide. Xaa is preferably Ala, but may be most amino acids including Pro (slow action). When a terminal hydrophobic residue is followed by a prolyl residue, the two may be released as an intact Xaa-Pro dipeptide.</text>
        <dbReference type="EC" id="3.4.11.2"/>
    </reaction>
</comment>
<name>A0ABW5IRL7_9FLAO</name>
<dbReference type="CDD" id="cd09603">
    <property type="entry name" value="M1_APN_like"/>
    <property type="match status" value="1"/>
</dbReference>
<feature type="domain" description="Peptidase M1 membrane alanine aminopeptidase" evidence="12">
    <location>
        <begin position="237"/>
        <end position="436"/>
    </location>
</feature>
<dbReference type="InterPro" id="IPR045357">
    <property type="entry name" value="Aminopeptidase_N-like_N"/>
</dbReference>
<evidence type="ECO:0000256" key="9">
    <source>
        <dbReference type="ARBA" id="ARBA00022801"/>
    </source>
</evidence>
<keyword evidence="6 14" id="KW-0031">Aminopeptidase</keyword>
<evidence type="ECO:0000256" key="3">
    <source>
        <dbReference type="ARBA" id="ARBA00010136"/>
    </source>
</evidence>
<keyword evidence="7" id="KW-0645">Protease</keyword>